<accession>A0A0B3S6D8</accession>
<keyword evidence="2" id="KW-1185">Reference proteome</keyword>
<organism evidence="1 2">
    <name type="scientific">Mameliella alba</name>
    <dbReference type="NCBI Taxonomy" id="561184"/>
    <lineage>
        <taxon>Bacteria</taxon>
        <taxon>Pseudomonadati</taxon>
        <taxon>Pseudomonadota</taxon>
        <taxon>Alphaproteobacteria</taxon>
        <taxon>Rhodobacterales</taxon>
        <taxon>Roseobacteraceae</taxon>
        <taxon>Mameliella</taxon>
    </lineage>
</organism>
<name>A0A0B3S6D8_9RHOB</name>
<dbReference type="GeneID" id="66504210"/>
<dbReference type="EMBL" id="JSUQ01000003">
    <property type="protein sequence ID" value="KHQ54518.1"/>
    <property type="molecule type" value="Genomic_DNA"/>
</dbReference>
<sequence>MSLVKEHELHKRRRGRNIGVGLVLAAFIAIIFGLTVVKVTRGDFQMQPQQGVTDGN</sequence>
<evidence type="ECO:0000313" key="2">
    <source>
        <dbReference type="Proteomes" id="UP000030960"/>
    </source>
</evidence>
<protein>
    <submittedName>
        <fullName evidence="1">Cytochrome C oxidase assembly protein</fullName>
    </submittedName>
</protein>
<dbReference type="AlphaFoldDB" id="A0A0B3S6D8"/>
<evidence type="ECO:0000313" key="1">
    <source>
        <dbReference type="EMBL" id="KHQ54518.1"/>
    </source>
</evidence>
<dbReference type="Proteomes" id="UP000030960">
    <property type="component" value="Unassembled WGS sequence"/>
</dbReference>
<gene>
    <name evidence="1" type="ORF">OA50_01113</name>
</gene>
<dbReference type="STRING" id="561184.SAMN05216376_105283"/>
<dbReference type="PATRIC" id="fig|1515334.3.peg.1115"/>
<comment type="caution">
    <text evidence="1">The sequence shown here is derived from an EMBL/GenBank/DDBJ whole genome shotgun (WGS) entry which is preliminary data.</text>
</comment>
<proteinExistence type="predicted"/>
<reference evidence="1 2" key="1">
    <citation type="submission" date="2014-10" db="EMBL/GenBank/DDBJ databases">
        <title>Genome sequence of Ponticoccus sp. strain UMTAT08 isolated from clonal culture of toxic dinoflagellate Alexandrium tamiyavanichii.</title>
        <authorList>
            <person name="Gan H.Y."/>
            <person name="Muhd D.-D."/>
            <person name="Mohd Noor M.E."/>
            <person name="Yeong Y.S."/>
            <person name="Usup G."/>
        </authorList>
    </citation>
    <scope>NUCLEOTIDE SEQUENCE [LARGE SCALE GENOMIC DNA]</scope>
    <source>
        <strain evidence="1 2">UMTAT08</strain>
    </source>
</reference>
<dbReference type="RefSeq" id="WP_043138304.1">
    <property type="nucleotide sequence ID" value="NZ_AP022337.1"/>
</dbReference>